<name>A0A9D1JY71_9BACT</name>
<reference evidence="2" key="2">
    <citation type="journal article" date="2021" name="PeerJ">
        <title>Extensive microbial diversity within the chicken gut microbiome revealed by metagenomics and culture.</title>
        <authorList>
            <person name="Gilroy R."/>
            <person name="Ravi A."/>
            <person name="Getino M."/>
            <person name="Pursley I."/>
            <person name="Horton D.L."/>
            <person name="Alikhan N.F."/>
            <person name="Baker D."/>
            <person name="Gharbi K."/>
            <person name="Hall N."/>
            <person name="Watson M."/>
            <person name="Adriaenssens E.M."/>
            <person name="Foster-Nyarko E."/>
            <person name="Jarju S."/>
            <person name="Secka A."/>
            <person name="Antonio M."/>
            <person name="Oren A."/>
            <person name="Chaudhuri R.R."/>
            <person name="La Ragione R."/>
            <person name="Hildebrand F."/>
            <person name="Pallen M.J."/>
        </authorList>
    </citation>
    <scope>NUCLEOTIDE SEQUENCE</scope>
    <source>
        <strain evidence="2">CHK152-2871</strain>
    </source>
</reference>
<dbReference type="Gene3D" id="3.40.50.2020">
    <property type="match status" value="1"/>
</dbReference>
<evidence type="ECO:0000313" key="2">
    <source>
        <dbReference type="EMBL" id="HIS74796.1"/>
    </source>
</evidence>
<dbReference type="AlphaFoldDB" id="A0A9D1JY71"/>
<dbReference type="Proteomes" id="UP000886865">
    <property type="component" value="Unassembled WGS sequence"/>
</dbReference>
<organism evidence="2 3">
    <name type="scientific">Candidatus Galligastranaerophilus intestinavium</name>
    <dbReference type="NCBI Taxonomy" id="2840836"/>
    <lineage>
        <taxon>Bacteria</taxon>
        <taxon>Candidatus Galligastranaerophilus</taxon>
    </lineage>
</organism>
<dbReference type="CDD" id="cd06223">
    <property type="entry name" value="PRTases_typeI"/>
    <property type="match status" value="1"/>
</dbReference>
<proteinExistence type="inferred from homology"/>
<accession>A0A9D1JY71</accession>
<dbReference type="EMBL" id="DVJQ01000061">
    <property type="protein sequence ID" value="HIS74796.1"/>
    <property type="molecule type" value="Genomic_DNA"/>
</dbReference>
<dbReference type="PANTHER" id="PTHR47505:SF1">
    <property type="entry name" value="DNA UTILIZATION PROTEIN YHGH"/>
    <property type="match status" value="1"/>
</dbReference>
<evidence type="ECO:0000256" key="1">
    <source>
        <dbReference type="ARBA" id="ARBA00008007"/>
    </source>
</evidence>
<gene>
    <name evidence="2" type="ORF">IAA86_07230</name>
</gene>
<dbReference type="InterPro" id="IPR051910">
    <property type="entry name" value="ComF/GntX_DNA_util-trans"/>
</dbReference>
<dbReference type="InterPro" id="IPR000836">
    <property type="entry name" value="PRTase_dom"/>
</dbReference>
<dbReference type="PANTHER" id="PTHR47505">
    <property type="entry name" value="DNA UTILIZATION PROTEIN YHGH"/>
    <property type="match status" value="1"/>
</dbReference>
<comment type="caution">
    <text evidence="2">The sequence shown here is derived from an EMBL/GenBank/DDBJ whole genome shotgun (WGS) entry which is preliminary data.</text>
</comment>
<reference evidence="2" key="1">
    <citation type="submission" date="2020-10" db="EMBL/GenBank/DDBJ databases">
        <authorList>
            <person name="Gilroy R."/>
        </authorList>
    </citation>
    <scope>NUCLEOTIDE SEQUENCE</scope>
    <source>
        <strain evidence="2">CHK152-2871</strain>
    </source>
</reference>
<comment type="similarity">
    <text evidence="1">Belongs to the ComF/GntX family.</text>
</comment>
<evidence type="ECO:0000313" key="3">
    <source>
        <dbReference type="Proteomes" id="UP000886865"/>
    </source>
</evidence>
<sequence>MLKSIFEQFADLIYKQKCVVCGCSKTNEILCKNCLKTVHNLSPFAQKIIEGVNIFCAFKYDENIKILIRNFKFNRRKNAAIPCAKLLYNYFKKVCEQNSLDLNPKNSIITCVPSHPLRVLKRGYCHTELISKEFSNLSGIKTDFKIIKKVKNTLPQYKVRANQKAKNVRGAFKIYPNHAQGKTLILIDDIITTSATLFEVISNLKKHSYNDIVCFTLAC</sequence>
<dbReference type="SUPFAM" id="SSF53271">
    <property type="entry name" value="PRTase-like"/>
    <property type="match status" value="1"/>
</dbReference>
<dbReference type="InterPro" id="IPR029057">
    <property type="entry name" value="PRTase-like"/>
</dbReference>
<protein>
    <submittedName>
        <fullName evidence="2">ComF family protein</fullName>
    </submittedName>
</protein>